<protein>
    <submittedName>
        <fullName evidence="1">Uncharacterized protein</fullName>
    </submittedName>
</protein>
<proteinExistence type="predicted"/>
<dbReference type="EMBL" id="CP007136">
    <property type="protein sequence ID" value="AHY69493.1"/>
    <property type="molecule type" value="Genomic_DNA"/>
</dbReference>
<organism evidence="1 2">
    <name type="scientific">Escherichia coli O145:H28 (strain RM12581)</name>
    <dbReference type="NCBI Taxonomy" id="1248823"/>
    <lineage>
        <taxon>Bacteria</taxon>
        <taxon>Pseudomonadati</taxon>
        <taxon>Pseudomonadota</taxon>
        <taxon>Gammaproteobacteria</taxon>
        <taxon>Enterobacterales</taxon>
        <taxon>Enterobacteriaceae</taxon>
        <taxon>Escherichia</taxon>
    </lineage>
</organism>
<reference evidence="1 2" key="1">
    <citation type="journal article" date="2014" name="Genome Announc.">
        <title>Complete Genome Sequences of Two Escherichia coli O145:H28 Outbreak Strains of Food Origin.</title>
        <authorList>
            <person name="Cooper K.K."/>
            <person name="Mandrell R.E."/>
            <person name="Louie J.W."/>
            <person name="Korlach J."/>
            <person name="Clark T.A."/>
            <person name="Parker C.T."/>
            <person name="Huynh S."/>
            <person name="Chain P.S."/>
            <person name="Ahmed S."/>
            <person name="Carter M.Q."/>
        </authorList>
    </citation>
    <scope>NUCLEOTIDE SEQUENCE [LARGE SCALE GENOMIC DNA]</scope>
    <source>
        <strain evidence="1 2">RM12581</strain>
    </source>
</reference>
<gene>
    <name evidence="1" type="ORF">ECRM12581_4815</name>
</gene>
<accession>A0ABC7ZNV2</accession>
<dbReference type="AlphaFoldDB" id="A0ABC7ZNV2"/>
<evidence type="ECO:0000313" key="1">
    <source>
        <dbReference type="EMBL" id="AHY69493.1"/>
    </source>
</evidence>
<sequence length="51" mass="5713">MSCKSASGNSNRGRFFCAYFFVNAFGNAPVMNKKQPDSTLKIFIPQHINNL</sequence>
<dbReference type="Proteomes" id="UP000025231">
    <property type="component" value="Chromosome"/>
</dbReference>
<name>A0ABC7ZNV2_ECOLR</name>
<evidence type="ECO:0000313" key="2">
    <source>
        <dbReference type="Proteomes" id="UP000025231"/>
    </source>
</evidence>